<organism evidence="2 3">
    <name type="scientific">Aliibacillus thermotolerans</name>
    <dbReference type="NCBI Taxonomy" id="1834418"/>
    <lineage>
        <taxon>Bacteria</taxon>
        <taxon>Bacillati</taxon>
        <taxon>Bacillota</taxon>
        <taxon>Bacilli</taxon>
        <taxon>Bacillales</taxon>
        <taxon>Bacillaceae</taxon>
        <taxon>Aliibacillus</taxon>
    </lineage>
</organism>
<dbReference type="RefSeq" id="WP_270896034.1">
    <property type="nucleotide sequence ID" value="NZ_JBHSPF010000025.1"/>
</dbReference>
<accession>A0ABW0U7E6</accession>
<dbReference type="Pfam" id="PF23451">
    <property type="entry name" value="Zn_ribbon_PaaD"/>
    <property type="match status" value="1"/>
</dbReference>
<dbReference type="Proteomes" id="UP001596143">
    <property type="component" value="Unassembled WGS sequence"/>
</dbReference>
<reference evidence="3" key="1">
    <citation type="journal article" date="2019" name="Int. J. Syst. Evol. Microbiol.">
        <title>The Global Catalogue of Microorganisms (GCM) 10K type strain sequencing project: providing services to taxonomists for standard genome sequencing and annotation.</title>
        <authorList>
            <consortium name="The Broad Institute Genomics Platform"/>
            <consortium name="The Broad Institute Genome Sequencing Center for Infectious Disease"/>
            <person name="Wu L."/>
            <person name="Ma J."/>
        </authorList>
    </citation>
    <scope>NUCLEOTIDE SEQUENCE [LARGE SCALE GENOMIC DNA]</scope>
    <source>
        <strain evidence="3">CGMCC 1.15790</strain>
    </source>
</reference>
<evidence type="ECO:0000259" key="1">
    <source>
        <dbReference type="Pfam" id="PF23451"/>
    </source>
</evidence>
<gene>
    <name evidence="2" type="ORF">ACFPTR_07290</name>
</gene>
<evidence type="ECO:0000313" key="3">
    <source>
        <dbReference type="Proteomes" id="UP001596143"/>
    </source>
</evidence>
<keyword evidence="3" id="KW-1185">Reference proteome</keyword>
<comment type="caution">
    <text evidence="2">The sequence shown here is derived from an EMBL/GenBank/DDBJ whole genome shotgun (WGS) entry which is preliminary data.</text>
</comment>
<dbReference type="InterPro" id="IPR056572">
    <property type="entry name" value="Zn_ribbon_PaaD"/>
</dbReference>
<sequence>MDDKDKIICSFCDSDHVSLYSPYGTAQLVRQFYCHDCKSVFEFIRWRNTNQDNHIEHSMRFIQH</sequence>
<dbReference type="EMBL" id="JBHSPF010000025">
    <property type="protein sequence ID" value="MFC5628700.1"/>
    <property type="molecule type" value="Genomic_DNA"/>
</dbReference>
<feature type="domain" description="PaaD zinc beta ribbon" evidence="1">
    <location>
        <begin position="3"/>
        <end position="43"/>
    </location>
</feature>
<name>A0ABW0U7E6_9BACI</name>
<evidence type="ECO:0000313" key="2">
    <source>
        <dbReference type="EMBL" id="MFC5628700.1"/>
    </source>
</evidence>
<protein>
    <recommendedName>
        <fullName evidence="1">PaaD zinc beta ribbon domain-containing protein</fullName>
    </recommendedName>
</protein>
<proteinExistence type="predicted"/>